<organism evidence="1 2">
    <name type="scientific">Trema orientale</name>
    <name type="common">Charcoal tree</name>
    <name type="synonym">Celtis orientalis</name>
    <dbReference type="NCBI Taxonomy" id="63057"/>
    <lineage>
        <taxon>Eukaryota</taxon>
        <taxon>Viridiplantae</taxon>
        <taxon>Streptophyta</taxon>
        <taxon>Embryophyta</taxon>
        <taxon>Tracheophyta</taxon>
        <taxon>Spermatophyta</taxon>
        <taxon>Magnoliopsida</taxon>
        <taxon>eudicotyledons</taxon>
        <taxon>Gunneridae</taxon>
        <taxon>Pentapetalae</taxon>
        <taxon>rosids</taxon>
        <taxon>fabids</taxon>
        <taxon>Rosales</taxon>
        <taxon>Cannabaceae</taxon>
        <taxon>Trema</taxon>
    </lineage>
</organism>
<dbReference type="Proteomes" id="UP000237000">
    <property type="component" value="Unassembled WGS sequence"/>
</dbReference>
<protein>
    <submittedName>
        <fullName evidence="1">Uncharacterized protein</fullName>
    </submittedName>
</protein>
<gene>
    <name evidence="1" type="ORF">TorRG33x02_091840</name>
</gene>
<proteinExistence type="predicted"/>
<sequence length="101" mass="11074">MLSKTTSPTTISKMEISCRLPPLMASILMLSPIFESLSNCVSCLKLLRAEPTMTSSTAMKMLPPSYQPSFPPCSLIPKPRARAAHTKRIKMVVSFKASTTK</sequence>
<accession>A0A2P5FB25</accession>
<keyword evidence="2" id="KW-1185">Reference proteome</keyword>
<evidence type="ECO:0000313" key="2">
    <source>
        <dbReference type="Proteomes" id="UP000237000"/>
    </source>
</evidence>
<name>A0A2P5FB25_TREOI</name>
<dbReference type="EMBL" id="JXTC01000047">
    <property type="protein sequence ID" value="PON94985.1"/>
    <property type="molecule type" value="Genomic_DNA"/>
</dbReference>
<dbReference type="InParanoid" id="A0A2P5FB25"/>
<reference evidence="2" key="1">
    <citation type="submission" date="2016-06" db="EMBL/GenBank/DDBJ databases">
        <title>Parallel loss of symbiosis genes in relatives of nitrogen-fixing non-legume Parasponia.</title>
        <authorList>
            <person name="Van Velzen R."/>
            <person name="Holmer R."/>
            <person name="Bu F."/>
            <person name="Rutten L."/>
            <person name="Van Zeijl A."/>
            <person name="Liu W."/>
            <person name="Santuari L."/>
            <person name="Cao Q."/>
            <person name="Sharma T."/>
            <person name="Shen D."/>
            <person name="Roswanjaya Y."/>
            <person name="Wardhani T."/>
            <person name="Kalhor M.S."/>
            <person name="Jansen J."/>
            <person name="Van den Hoogen J."/>
            <person name="Gungor B."/>
            <person name="Hartog M."/>
            <person name="Hontelez J."/>
            <person name="Verver J."/>
            <person name="Yang W.-C."/>
            <person name="Schijlen E."/>
            <person name="Repin R."/>
            <person name="Schilthuizen M."/>
            <person name="Schranz E."/>
            <person name="Heidstra R."/>
            <person name="Miyata K."/>
            <person name="Fedorova E."/>
            <person name="Kohlen W."/>
            <person name="Bisseling T."/>
            <person name="Smit S."/>
            <person name="Geurts R."/>
        </authorList>
    </citation>
    <scope>NUCLEOTIDE SEQUENCE [LARGE SCALE GENOMIC DNA]</scope>
    <source>
        <strain evidence="2">cv. RG33-2</strain>
    </source>
</reference>
<dbReference type="AlphaFoldDB" id="A0A2P5FB25"/>
<comment type="caution">
    <text evidence="1">The sequence shown here is derived from an EMBL/GenBank/DDBJ whole genome shotgun (WGS) entry which is preliminary data.</text>
</comment>
<evidence type="ECO:0000313" key="1">
    <source>
        <dbReference type="EMBL" id="PON94985.1"/>
    </source>
</evidence>
<dbReference type="OrthoDB" id="1576134at2759"/>